<comment type="caution">
    <text evidence="2">The sequence shown here is derived from an EMBL/GenBank/DDBJ whole genome shotgun (WGS) entry which is preliminary data.</text>
</comment>
<evidence type="ECO:0000259" key="1">
    <source>
        <dbReference type="Pfam" id="PF18765"/>
    </source>
</evidence>
<sequence>MGKNIQEYIHHHGENLWDFDILFNLDYENVNHIHPLKQKDVAALITAVKEDPHVIGIIVFGSAIHFNCHSASDLDVLIIKDDTRLGIDACLDQIESDLDIIFNTKLGERLKNEIAKTGVIVYRRDNDV</sequence>
<organism evidence="2 3">
    <name type="scientific">Faecalicatena faecalis</name>
    <dbReference type="NCBI Taxonomy" id="2726362"/>
    <lineage>
        <taxon>Bacteria</taxon>
        <taxon>Bacillati</taxon>
        <taxon>Bacillota</taxon>
        <taxon>Clostridia</taxon>
        <taxon>Lachnospirales</taxon>
        <taxon>Lachnospiraceae</taxon>
        <taxon>Faecalicatena</taxon>
    </lineage>
</organism>
<dbReference type="RefSeq" id="WP_216243981.1">
    <property type="nucleotide sequence ID" value="NZ_JABACJ020000018.1"/>
</dbReference>
<protein>
    <submittedName>
        <fullName evidence="2">Nucleotidyltransferase domain-containing protein</fullName>
    </submittedName>
</protein>
<name>A0ABS6D776_9FIRM</name>
<dbReference type="Pfam" id="PF18765">
    <property type="entry name" value="Polbeta"/>
    <property type="match status" value="1"/>
</dbReference>
<dbReference type="EMBL" id="JABACJ020000018">
    <property type="protein sequence ID" value="MBU3877457.1"/>
    <property type="molecule type" value="Genomic_DNA"/>
</dbReference>
<gene>
    <name evidence="2" type="ORF">HGO97_016760</name>
</gene>
<dbReference type="Proteomes" id="UP000723714">
    <property type="component" value="Unassembled WGS sequence"/>
</dbReference>
<accession>A0ABS6D776</accession>
<keyword evidence="3" id="KW-1185">Reference proteome</keyword>
<dbReference type="InterPro" id="IPR041633">
    <property type="entry name" value="Polbeta"/>
</dbReference>
<evidence type="ECO:0000313" key="2">
    <source>
        <dbReference type="EMBL" id="MBU3877457.1"/>
    </source>
</evidence>
<evidence type="ECO:0000313" key="3">
    <source>
        <dbReference type="Proteomes" id="UP000723714"/>
    </source>
</evidence>
<proteinExistence type="predicted"/>
<feature type="domain" description="Polymerase beta nucleotidyltransferase" evidence="1">
    <location>
        <begin position="44"/>
        <end position="126"/>
    </location>
</feature>
<reference evidence="2 3" key="1">
    <citation type="submission" date="2021-06" db="EMBL/GenBank/DDBJ databases">
        <title>Faecalicatena sp. nov. isolated from porcine feces.</title>
        <authorList>
            <person name="Oh B.S."/>
            <person name="Lee J.H."/>
        </authorList>
    </citation>
    <scope>NUCLEOTIDE SEQUENCE [LARGE SCALE GENOMIC DNA]</scope>
    <source>
        <strain evidence="2 3">AGMB00832</strain>
    </source>
</reference>